<evidence type="ECO:0000256" key="4">
    <source>
        <dbReference type="ARBA" id="ARBA00023128"/>
    </source>
</evidence>
<proteinExistence type="evidence at transcript level"/>
<evidence type="ECO:0000256" key="5">
    <source>
        <dbReference type="ARBA" id="ARBA00023274"/>
    </source>
</evidence>
<dbReference type="GO" id="GO:0003735">
    <property type="term" value="F:structural constituent of ribosome"/>
    <property type="evidence" value="ECO:0007669"/>
    <property type="project" value="InterPro"/>
</dbReference>
<dbReference type="Pfam" id="PF05046">
    <property type="entry name" value="Img2"/>
    <property type="match status" value="1"/>
</dbReference>
<name>C1BPE3_CALRO</name>
<gene>
    <name evidence="8" type="primary">RM49</name>
</gene>
<comment type="similarity">
    <text evidence="2">Belongs to the mitochondrion-specific ribosomal protein mL49 family.</text>
</comment>
<evidence type="ECO:0000313" key="8">
    <source>
        <dbReference type="EMBL" id="ACO10896.1"/>
    </source>
</evidence>
<dbReference type="EMBL" id="BT076472">
    <property type="protein sequence ID" value="ACO10896.1"/>
    <property type="molecule type" value="mRNA"/>
</dbReference>
<dbReference type="PANTHER" id="PTHR13477">
    <property type="entry name" value="MITOCHONDRIAL 39S RIBOSOMAL PROTEIN L49"/>
    <property type="match status" value="1"/>
</dbReference>
<dbReference type="GO" id="GO:0005762">
    <property type="term" value="C:mitochondrial large ribosomal subunit"/>
    <property type="evidence" value="ECO:0007669"/>
    <property type="project" value="TreeGrafter"/>
</dbReference>
<keyword evidence="3 8" id="KW-0689">Ribosomal protein</keyword>
<dbReference type="AlphaFoldDB" id="C1BPE3"/>
<accession>C1BPE3</accession>
<evidence type="ECO:0000256" key="7">
    <source>
        <dbReference type="ARBA" id="ARBA00035545"/>
    </source>
</evidence>
<evidence type="ECO:0000256" key="1">
    <source>
        <dbReference type="ARBA" id="ARBA00004173"/>
    </source>
</evidence>
<reference evidence="8" key="1">
    <citation type="submission" date="2009-03" db="EMBL/GenBank/DDBJ databases">
        <title>Caligus rogercresseyi ESTs and full-length cDNAs.</title>
        <authorList>
            <person name="Yasuike M."/>
            <person name="von Schalburg K."/>
            <person name="Cooper G."/>
            <person name="Leong J."/>
            <person name="Jones S.R.M."/>
            <person name="Koop B.F."/>
        </authorList>
    </citation>
    <scope>NUCLEOTIDE SEQUENCE</scope>
    <source>
        <tissue evidence="8">Whole tissue</tissue>
    </source>
</reference>
<dbReference type="InterPro" id="IPR007740">
    <property type="entry name" value="Ribosomal_mL49"/>
</dbReference>
<comment type="subcellular location">
    <subcellularLocation>
        <location evidence="1">Mitochondrion</location>
    </subcellularLocation>
</comment>
<keyword evidence="5" id="KW-0687">Ribonucleoprotein</keyword>
<organism evidence="8">
    <name type="scientific">Caligus rogercresseyi</name>
    <name type="common">Sea louse</name>
    <dbReference type="NCBI Taxonomy" id="217165"/>
    <lineage>
        <taxon>Eukaryota</taxon>
        <taxon>Metazoa</taxon>
        <taxon>Ecdysozoa</taxon>
        <taxon>Arthropoda</taxon>
        <taxon>Crustacea</taxon>
        <taxon>Multicrustacea</taxon>
        <taxon>Hexanauplia</taxon>
        <taxon>Copepoda</taxon>
        <taxon>Siphonostomatoida</taxon>
        <taxon>Caligidae</taxon>
        <taxon>Caligus</taxon>
    </lineage>
</organism>
<dbReference type="GO" id="GO:0006412">
    <property type="term" value="P:translation"/>
    <property type="evidence" value="ECO:0007669"/>
    <property type="project" value="InterPro"/>
</dbReference>
<dbReference type="Gene3D" id="3.30.780.10">
    <property type="entry name" value="SUI1-like domain"/>
    <property type="match status" value="1"/>
</dbReference>
<keyword evidence="4" id="KW-0496">Mitochondrion</keyword>
<evidence type="ECO:0000256" key="2">
    <source>
        <dbReference type="ARBA" id="ARBA00005677"/>
    </source>
</evidence>
<evidence type="ECO:0000256" key="3">
    <source>
        <dbReference type="ARBA" id="ARBA00022980"/>
    </source>
</evidence>
<evidence type="ECO:0000256" key="6">
    <source>
        <dbReference type="ARBA" id="ARBA00035191"/>
    </source>
</evidence>
<dbReference type="PANTHER" id="PTHR13477:SF0">
    <property type="entry name" value="LARGE RIBOSOMAL SUBUNIT PROTEIN ML49"/>
    <property type="match status" value="1"/>
</dbReference>
<protein>
    <recommendedName>
        <fullName evidence="6">Large ribosomal subunit protein mL49</fullName>
    </recommendedName>
    <alternativeName>
        <fullName evidence="7">39S ribosomal protein L49, mitochondrial</fullName>
    </alternativeName>
</protein>
<sequence length="201" mass="23473">MSVFRSTLLGGRGLPVLNRLFLRPMYNRSTENTTFHPRDLRIEPEEEYEAFKAFDKDLGHLIPETVLPERGYEASSADWASVSRLTEGTSIIIPSPPPKEHYASGYWTPTAKFGDFRFHISRTSSHMLPVYLRRLTKHQLLETRIRRIDGDLFAFKEEFDAFLFDKYRMQFISQVAELYGRVTYRGDFLVDAKEFCKLKGF</sequence>